<gene>
    <name evidence="1" type="ORF">R0137_03810</name>
</gene>
<reference evidence="1 2" key="1">
    <citation type="submission" date="2023-10" db="EMBL/GenBank/DDBJ databases">
        <title>Two novel species belonging to the OM43/NOR5 clade.</title>
        <authorList>
            <person name="Park M."/>
        </authorList>
    </citation>
    <scope>NUCLEOTIDE SEQUENCE [LARGE SCALE GENOMIC DNA]</scope>
    <source>
        <strain evidence="1 2">IMCC45268</strain>
    </source>
</reference>
<dbReference type="EMBL" id="CP136865">
    <property type="protein sequence ID" value="WOJ97705.1"/>
    <property type="molecule type" value="Genomic_DNA"/>
</dbReference>
<proteinExistence type="predicted"/>
<dbReference type="PANTHER" id="PTHR43747:SF4">
    <property type="entry name" value="FLAVIN-DEPENDENT TRYPTOPHAN HALOGENASE"/>
    <property type="match status" value="1"/>
</dbReference>
<dbReference type="Proteomes" id="UP001626549">
    <property type="component" value="Chromosome"/>
</dbReference>
<name>A0ABZ0IEY5_9GAMM</name>
<dbReference type="InterPro" id="IPR033856">
    <property type="entry name" value="Trp_halogen"/>
</dbReference>
<protein>
    <submittedName>
        <fullName evidence="1">Tryptophan halogenase family protein</fullName>
    </submittedName>
</protein>
<keyword evidence="2" id="KW-1185">Reference proteome</keyword>
<accession>A0ABZ0IEY5</accession>
<dbReference type="InterPro" id="IPR050816">
    <property type="entry name" value="Flavin-dep_Halogenase_NPB"/>
</dbReference>
<evidence type="ECO:0000313" key="2">
    <source>
        <dbReference type="Proteomes" id="UP001626549"/>
    </source>
</evidence>
<dbReference type="SUPFAM" id="SSF51905">
    <property type="entry name" value="FAD/NAD(P)-binding domain"/>
    <property type="match status" value="1"/>
</dbReference>
<dbReference type="RefSeq" id="WP_407328673.1">
    <property type="nucleotide sequence ID" value="NZ_CP136865.1"/>
</dbReference>
<dbReference type="Pfam" id="PF04820">
    <property type="entry name" value="Trp_halogenase"/>
    <property type="match status" value="1"/>
</dbReference>
<organism evidence="1 2">
    <name type="scientific">Congregibacter brevis</name>
    <dbReference type="NCBI Taxonomy" id="3081201"/>
    <lineage>
        <taxon>Bacteria</taxon>
        <taxon>Pseudomonadati</taxon>
        <taxon>Pseudomonadota</taxon>
        <taxon>Gammaproteobacteria</taxon>
        <taxon>Cellvibrionales</taxon>
        <taxon>Halieaceae</taxon>
        <taxon>Congregibacter</taxon>
    </lineage>
</organism>
<dbReference type="PANTHER" id="PTHR43747">
    <property type="entry name" value="FAD-BINDING PROTEIN"/>
    <property type="match status" value="1"/>
</dbReference>
<dbReference type="PIRSF" id="PIRSF011396">
    <property type="entry name" value="Trp_halogenase"/>
    <property type="match status" value="1"/>
</dbReference>
<dbReference type="InterPro" id="IPR036188">
    <property type="entry name" value="FAD/NAD-bd_sf"/>
</dbReference>
<sequence length="519" mass="57796">MAKAIQTVVIVGGGSAGWLTAGLLAAEIRRGGSSARVCLVESPDVSPIGVGEGTWPTMRSSLIRMGISETDFLNACDASFKQGTHFVGWLKGGSESYYHPFTPPRGFSDINLAKHWQAVREQVSFCDAVSPQAKVCEQALGPKQIVTPEYASNLNYGYHLDAGKFAELLQRHCVETLGVEHLLENVDAIENDESGDISGLRTSSGRIVTGDLFVDCTGMRSLLLGEHYEVGFHDMSEVLFNDSALAVQVPRSDGSEPVAAATISTAQEAGWIWDIALPTRRGTGYTYSSKYTSDEQAEHALRAYLAKTSNLDFSKSCTPRKISFRPGYREKFWHRNCVAIGLSAGFVEPLEASALVMIELSAKMLGELMPPDRRVMDIVADRFNVRFSGHWERIIEFLKLHYVLSERNDSGYWRDHREAKSIPSRLRDSLVLWRYHCPWHGDQAQVDELFSTASYQYVLYGMDFHSGDQSSLMESDPLASRRAQTLFKENARETQKMLTGLPANRELIDKINRYGLSRV</sequence>
<dbReference type="InterPro" id="IPR006905">
    <property type="entry name" value="Flavin_halogenase"/>
</dbReference>
<dbReference type="Gene3D" id="3.50.50.60">
    <property type="entry name" value="FAD/NAD(P)-binding domain"/>
    <property type="match status" value="1"/>
</dbReference>
<evidence type="ECO:0000313" key="1">
    <source>
        <dbReference type="EMBL" id="WOJ97705.1"/>
    </source>
</evidence>